<accession>A0ACA9UK47</accession>
<organism evidence="1 2">
    <name type="scientific">Clonostachys rosea f. rosea IK726</name>
    <dbReference type="NCBI Taxonomy" id="1349383"/>
    <lineage>
        <taxon>Eukaryota</taxon>
        <taxon>Fungi</taxon>
        <taxon>Dikarya</taxon>
        <taxon>Ascomycota</taxon>
        <taxon>Pezizomycotina</taxon>
        <taxon>Sordariomycetes</taxon>
        <taxon>Hypocreomycetidae</taxon>
        <taxon>Hypocreales</taxon>
        <taxon>Bionectriaceae</taxon>
        <taxon>Clonostachys</taxon>
    </lineage>
</organism>
<reference evidence="1" key="1">
    <citation type="submission" date="2020-04" db="EMBL/GenBank/DDBJ databases">
        <authorList>
            <person name="Broberg M."/>
        </authorList>
    </citation>
    <scope>NUCLEOTIDE SEQUENCE</scope>
</reference>
<dbReference type="EMBL" id="CADEHS020000527">
    <property type="protein sequence ID" value="CAG9953442.1"/>
    <property type="molecule type" value="Genomic_DNA"/>
</dbReference>
<gene>
    <name evidence="1" type="ORF">CRV2_00019015</name>
</gene>
<protein>
    <submittedName>
        <fullName evidence="1">Uncharacterized protein</fullName>
    </submittedName>
</protein>
<evidence type="ECO:0000313" key="1">
    <source>
        <dbReference type="EMBL" id="CAG9953442.1"/>
    </source>
</evidence>
<name>A0ACA9UK47_BIOOC</name>
<comment type="caution">
    <text evidence="1">The sequence shown here is derived from an EMBL/GenBank/DDBJ whole genome shotgun (WGS) entry which is preliminary data.</text>
</comment>
<dbReference type="Proteomes" id="UP000836387">
    <property type="component" value="Unassembled WGS sequence"/>
</dbReference>
<proteinExistence type="predicted"/>
<reference evidence="1" key="2">
    <citation type="submission" date="2021-10" db="EMBL/GenBank/DDBJ databases">
        <authorList>
            <person name="Piombo E."/>
        </authorList>
    </citation>
    <scope>NUCLEOTIDE SEQUENCE</scope>
</reference>
<keyword evidence="2" id="KW-1185">Reference proteome</keyword>
<evidence type="ECO:0000313" key="2">
    <source>
        <dbReference type="Proteomes" id="UP000836387"/>
    </source>
</evidence>
<sequence length="229" mass="25349">MLRSLVFQLYRGVTGSARVLDASFQAHQDGRDQPSTKALSDALFAMLAAQEQVVIVLDALDESTSRDELLRWIKDTVSTYTARPTGLKDATVGLFGTSIEGLECLLGERTMKGWRWLANQMNLRRQFWQAFYAAMGSRTAELEQRVDTARLVGIFLTHGLVWVDAENRAPVTEGSSALGYLEAVTLGLEEDLGNGELLSSSLHLGTALQRYDRVRCLDRPEHGPTSTVE</sequence>